<gene>
    <name evidence="2" type="ORF">A3A36_02210</name>
</gene>
<evidence type="ECO:0000313" key="3">
    <source>
        <dbReference type="Proteomes" id="UP000178811"/>
    </source>
</evidence>
<evidence type="ECO:0000256" key="1">
    <source>
        <dbReference type="SAM" id="MobiDB-lite"/>
    </source>
</evidence>
<proteinExistence type="predicted"/>
<reference evidence="2 3" key="1">
    <citation type="journal article" date="2016" name="Nat. Commun.">
        <title>Thousands of microbial genomes shed light on interconnected biogeochemical processes in an aquifer system.</title>
        <authorList>
            <person name="Anantharaman K."/>
            <person name="Brown C.T."/>
            <person name="Hug L.A."/>
            <person name="Sharon I."/>
            <person name="Castelle C.J."/>
            <person name="Probst A.J."/>
            <person name="Thomas B.C."/>
            <person name="Singh A."/>
            <person name="Wilkins M.J."/>
            <person name="Karaoz U."/>
            <person name="Brodie E.L."/>
            <person name="Williams K.H."/>
            <person name="Hubbard S.S."/>
            <person name="Banfield J.F."/>
        </authorList>
    </citation>
    <scope>NUCLEOTIDE SEQUENCE [LARGE SCALE GENOMIC DNA]</scope>
</reference>
<accession>A0A1F6EWF8</accession>
<name>A0A1F6EWF8_9BACT</name>
<feature type="region of interest" description="Disordered" evidence="1">
    <location>
        <begin position="52"/>
        <end position="72"/>
    </location>
</feature>
<feature type="compositionally biased region" description="Basic and acidic residues" evidence="1">
    <location>
        <begin position="52"/>
        <end position="61"/>
    </location>
</feature>
<protein>
    <submittedName>
        <fullName evidence="2">Uncharacterized protein</fullName>
    </submittedName>
</protein>
<sequence length="72" mass="7739">MDKVRVEQCLNKLDGLAKRIKEGPPLGLALSPTASRGRGAQMESFLKELREALEAGPEETKAPASPTSDYAI</sequence>
<evidence type="ECO:0000313" key="2">
    <source>
        <dbReference type="EMBL" id="OGG77956.1"/>
    </source>
</evidence>
<comment type="caution">
    <text evidence="2">The sequence shown here is derived from an EMBL/GenBank/DDBJ whole genome shotgun (WGS) entry which is preliminary data.</text>
</comment>
<dbReference type="EMBL" id="MFLW01000027">
    <property type="protein sequence ID" value="OGG77956.1"/>
    <property type="molecule type" value="Genomic_DNA"/>
</dbReference>
<organism evidence="2 3">
    <name type="scientific">Candidatus Kaiserbacteria bacterium RIFCSPLOWO2_01_FULL_52_12b</name>
    <dbReference type="NCBI Taxonomy" id="1798509"/>
    <lineage>
        <taxon>Bacteria</taxon>
        <taxon>Candidatus Kaiseribacteriota</taxon>
    </lineage>
</organism>
<dbReference type="AlphaFoldDB" id="A0A1F6EWF8"/>
<dbReference type="Proteomes" id="UP000178811">
    <property type="component" value="Unassembled WGS sequence"/>
</dbReference>